<feature type="region of interest" description="Disordered" evidence="1">
    <location>
        <begin position="59"/>
        <end position="79"/>
    </location>
</feature>
<evidence type="ECO:0000313" key="3">
    <source>
        <dbReference type="WBParaSite" id="TMUE_2000010420.1"/>
    </source>
</evidence>
<sequence length="79" mass="8824">MGNKTLAPTAPFQAVCQENVGSSKEQRSPKRKAVLKTDIAILYARSNCECHQYFSGREGHTSYGHRDHQAQYSHVASDE</sequence>
<keyword evidence="2" id="KW-1185">Reference proteome</keyword>
<dbReference type="Proteomes" id="UP000046395">
    <property type="component" value="Unassembled WGS sequence"/>
</dbReference>
<protein>
    <submittedName>
        <fullName evidence="3">C2H2-type domain-containing protein</fullName>
    </submittedName>
</protein>
<proteinExistence type="predicted"/>
<dbReference type="WBParaSite" id="TMUE_2000010420.1">
    <property type="protein sequence ID" value="TMUE_2000010420.1"/>
    <property type="gene ID" value="WBGene00300993"/>
</dbReference>
<accession>A0A5S6QT49</accession>
<evidence type="ECO:0000256" key="1">
    <source>
        <dbReference type="SAM" id="MobiDB-lite"/>
    </source>
</evidence>
<name>A0A5S6QT49_TRIMR</name>
<evidence type="ECO:0000313" key="2">
    <source>
        <dbReference type="Proteomes" id="UP000046395"/>
    </source>
</evidence>
<reference evidence="3" key="1">
    <citation type="submission" date="2019-12" db="UniProtKB">
        <authorList>
            <consortium name="WormBaseParasite"/>
        </authorList>
    </citation>
    <scope>IDENTIFICATION</scope>
</reference>
<organism evidence="2 3">
    <name type="scientific">Trichuris muris</name>
    <name type="common">Mouse whipworm</name>
    <dbReference type="NCBI Taxonomy" id="70415"/>
    <lineage>
        <taxon>Eukaryota</taxon>
        <taxon>Metazoa</taxon>
        <taxon>Ecdysozoa</taxon>
        <taxon>Nematoda</taxon>
        <taxon>Enoplea</taxon>
        <taxon>Dorylaimia</taxon>
        <taxon>Trichinellida</taxon>
        <taxon>Trichuridae</taxon>
        <taxon>Trichuris</taxon>
    </lineage>
</organism>
<dbReference type="AlphaFoldDB" id="A0A5S6QT49"/>
<feature type="compositionally biased region" description="Basic and acidic residues" evidence="1">
    <location>
        <begin position="59"/>
        <end position="69"/>
    </location>
</feature>
<feature type="compositionally biased region" description="Polar residues" evidence="1">
    <location>
        <begin position="70"/>
        <end position="79"/>
    </location>
</feature>